<dbReference type="EMBL" id="JAXCGZ010021576">
    <property type="protein sequence ID" value="KAK7047738.1"/>
    <property type="molecule type" value="Genomic_DNA"/>
</dbReference>
<gene>
    <name evidence="1" type="ORF">SK128_012298</name>
</gene>
<organism evidence="1 2">
    <name type="scientific">Halocaridina rubra</name>
    <name type="common">Hawaiian red shrimp</name>
    <dbReference type="NCBI Taxonomy" id="373956"/>
    <lineage>
        <taxon>Eukaryota</taxon>
        <taxon>Metazoa</taxon>
        <taxon>Ecdysozoa</taxon>
        <taxon>Arthropoda</taxon>
        <taxon>Crustacea</taxon>
        <taxon>Multicrustacea</taxon>
        <taxon>Malacostraca</taxon>
        <taxon>Eumalacostraca</taxon>
        <taxon>Eucarida</taxon>
        <taxon>Decapoda</taxon>
        <taxon>Pleocyemata</taxon>
        <taxon>Caridea</taxon>
        <taxon>Atyoidea</taxon>
        <taxon>Atyidae</taxon>
        <taxon>Halocaridina</taxon>
    </lineage>
</organism>
<reference evidence="1 2" key="1">
    <citation type="submission" date="2023-11" db="EMBL/GenBank/DDBJ databases">
        <title>Halocaridina rubra genome assembly.</title>
        <authorList>
            <person name="Smith C."/>
        </authorList>
    </citation>
    <scope>NUCLEOTIDE SEQUENCE [LARGE SCALE GENOMIC DNA]</scope>
    <source>
        <strain evidence="1">EP-1</strain>
        <tissue evidence="1">Whole</tissue>
    </source>
</reference>
<sequence>MLSLIQNPVLLRLAAEGKKVEATGTGRRPSSRLVMGWPLRQKHLKRQLQLSSQDVGASLRGRETLTGPLVQQGCMPWLAVRSSRRPSLPLVGDQPWGWMSVFIWLVCRRAALTGIGRCRSRSDKQGDTARIFLSKSEARSCLYNSPSSDLTDFSCLDTC</sequence>
<comment type="caution">
    <text evidence="1">The sequence shown here is derived from an EMBL/GenBank/DDBJ whole genome shotgun (WGS) entry which is preliminary data.</text>
</comment>
<dbReference type="Proteomes" id="UP001381693">
    <property type="component" value="Unassembled WGS sequence"/>
</dbReference>
<protein>
    <submittedName>
        <fullName evidence="1">Uncharacterized protein</fullName>
    </submittedName>
</protein>
<name>A0AAN8ZX82_HALRR</name>
<dbReference type="AlphaFoldDB" id="A0AAN8ZX82"/>
<evidence type="ECO:0000313" key="2">
    <source>
        <dbReference type="Proteomes" id="UP001381693"/>
    </source>
</evidence>
<accession>A0AAN8ZX82</accession>
<keyword evidence="2" id="KW-1185">Reference proteome</keyword>
<evidence type="ECO:0000313" key="1">
    <source>
        <dbReference type="EMBL" id="KAK7047738.1"/>
    </source>
</evidence>
<proteinExistence type="predicted"/>